<dbReference type="AlphaFoldDB" id="A0A9P6FHA5"/>
<dbReference type="Proteomes" id="UP000780801">
    <property type="component" value="Unassembled WGS sequence"/>
</dbReference>
<dbReference type="OrthoDB" id="9986677at2759"/>
<reference evidence="2" key="1">
    <citation type="journal article" date="2020" name="Fungal Divers.">
        <title>Resolving the Mortierellaceae phylogeny through synthesis of multi-gene phylogenetics and phylogenomics.</title>
        <authorList>
            <person name="Vandepol N."/>
            <person name="Liber J."/>
            <person name="Desiro A."/>
            <person name="Na H."/>
            <person name="Kennedy M."/>
            <person name="Barry K."/>
            <person name="Grigoriev I.V."/>
            <person name="Miller A.N."/>
            <person name="O'Donnell K."/>
            <person name="Stajich J.E."/>
            <person name="Bonito G."/>
        </authorList>
    </citation>
    <scope>NUCLEOTIDE SEQUENCE</scope>
    <source>
        <strain evidence="2">KOD1015</strain>
    </source>
</reference>
<name>A0A9P6FHA5_9FUNG</name>
<evidence type="ECO:0000313" key="3">
    <source>
        <dbReference type="Proteomes" id="UP000780801"/>
    </source>
</evidence>
<dbReference type="EMBL" id="JAABOA010007067">
    <property type="protein sequence ID" value="KAF9551236.1"/>
    <property type="molecule type" value="Genomic_DNA"/>
</dbReference>
<organism evidence="2 3">
    <name type="scientific">Lunasporangiospora selenospora</name>
    <dbReference type="NCBI Taxonomy" id="979761"/>
    <lineage>
        <taxon>Eukaryota</taxon>
        <taxon>Fungi</taxon>
        <taxon>Fungi incertae sedis</taxon>
        <taxon>Mucoromycota</taxon>
        <taxon>Mortierellomycotina</taxon>
        <taxon>Mortierellomycetes</taxon>
        <taxon>Mortierellales</taxon>
        <taxon>Mortierellaceae</taxon>
        <taxon>Lunasporangiospora</taxon>
    </lineage>
</organism>
<gene>
    <name evidence="2" type="ORF">BGW38_009531</name>
</gene>
<feature type="compositionally biased region" description="Basic and acidic residues" evidence="1">
    <location>
        <begin position="141"/>
        <end position="156"/>
    </location>
</feature>
<feature type="non-terminal residue" evidence="2">
    <location>
        <position position="209"/>
    </location>
</feature>
<evidence type="ECO:0000313" key="2">
    <source>
        <dbReference type="EMBL" id="KAF9551236.1"/>
    </source>
</evidence>
<feature type="compositionally biased region" description="Basic and acidic residues" evidence="1">
    <location>
        <begin position="1"/>
        <end position="20"/>
    </location>
</feature>
<comment type="caution">
    <text evidence="2">The sequence shown here is derived from an EMBL/GenBank/DDBJ whole genome shotgun (WGS) entry which is preliminary data.</text>
</comment>
<evidence type="ECO:0000256" key="1">
    <source>
        <dbReference type="SAM" id="MobiDB-lite"/>
    </source>
</evidence>
<keyword evidence="3" id="KW-1185">Reference proteome</keyword>
<accession>A0A9P6FHA5</accession>
<protein>
    <submittedName>
        <fullName evidence="2">Uncharacterized protein</fullName>
    </submittedName>
</protein>
<feature type="compositionally biased region" description="Polar residues" evidence="1">
    <location>
        <begin position="52"/>
        <end position="70"/>
    </location>
</feature>
<feature type="compositionally biased region" description="Basic and acidic residues" evidence="1">
    <location>
        <begin position="111"/>
        <end position="130"/>
    </location>
</feature>
<feature type="compositionally biased region" description="Low complexity" evidence="1">
    <location>
        <begin position="40"/>
        <end position="51"/>
    </location>
</feature>
<feature type="region of interest" description="Disordered" evidence="1">
    <location>
        <begin position="1"/>
        <end position="168"/>
    </location>
</feature>
<sequence>MDHHDLSIGARRAADAESRMEMTPMTEVESSVVSGSHMHPPAIGTAAATPASDHSGTAPIQPTRLTSYESADTAVSSSSLSSSSALPSTSGVPSYEDEKSQHPTYPTTYRGDIRDLRGNGKEEVHEKRSPSESSDYASVSLKEDHHHHTGHDHDPEAGVPLDSEGRENSPIPEVAAVVSNTDDPTMPYITFRFWLMGLVSILSLSFVNQ</sequence>
<proteinExistence type="predicted"/>
<feature type="compositionally biased region" description="Low complexity" evidence="1">
    <location>
        <begin position="73"/>
        <end position="94"/>
    </location>
</feature>